<dbReference type="PANTHER" id="PTHR11092">
    <property type="entry name" value="SUGAR NUCLEOTIDE EPIMERASE RELATED"/>
    <property type="match status" value="1"/>
</dbReference>
<dbReference type="GeneID" id="93640756"/>
<dbReference type="InterPro" id="IPR013549">
    <property type="entry name" value="DUF1731"/>
</dbReference>
<name>A0A0B6AYS5_PRIM2</name>
<dbReference type="InterPro" id="IPR010099">
    <property type="entry name" value="SDR39U1"/>
</dbReference>
<feature type="domain" description="NAD-dependent epimerase/dehydratase" evidence="2">
    <location>
        <begin position="3"/>
        <end position="217"/>
    </location>
</feature>
<dbReference type="InterPro" id="IPR001509">
    <property type="entry name" value="Epimerase_deHydtase"/>
</dbReference>
<dbReference type="CDD" id="cd05242">
    <property type="entry name" value="SDR_a8"/>
    <property type="match status" value="1"/>
</dbReference>
<dbReference type="EMBL" id="CP009920">
    <property type="protein sequence ID" value="AJI25069.1"/>
    <property type="molecule type" value="Genomic_DNA"/>
</dbReference>
<proteinExistence type="inferred from homology"/>
<dbReference type="PANTHER" id="PTHR11092:SF0">
    <property type="entry name" value="EPIMERASE FAMILY PROTEIN SDR39U1"/>
    <property type="match status" value="1"/>
</dbReference>
<dbReference type="NCBIfam" id="TIGR01777">
    <property type="entry name" value="yfcH"/>
    <property type="match status" value="1"/>
</dbReference>
<dbReference type="RefSeq" id="WP_034654802.1">
    <property type="nucleotide sequence ID" value="NZ_BCVB01000013.1"/>
</dbReference>
<evidence type="ECO:0000256" key="1">
    <source>
        <dbReference type="ARBA" id="ARBA00009353"/>
    </source>
</evidence>
<protein>
    <submittedName>
        <fullName evidence="4">NAD dependent epimerase/dehydratase family protein</fullName>
    </submittedName>
</protein>
<evidence type="ECO:0000313" key="4">
    <source>
        <dbReference type="EMBL" id="AJI25069.1"/>
    </source>
</evidence>
<comment type="similarity">
    <text evidence="1">Belongs to the NAD(P)-dependent epimerase/dehydratase family. SDR39U1 subfamily.</text>
</comment>
<evidence type="ECO:0000313" key="5">
    <source>
        <dbReference type="Proteomes" id="UP000031829"/>
    </source>
</evidence>
<gene>
    <name evidence="4" type="ORF">BG04_2686</name>
</gene>
<evidence type="ECO:0000259" key="2">
    <source>
        <dbReference type="Pfam" id="PF01370"/>
    </source>
</evidence>
<sequence length="300" mass="33433">MKIVIAGGTGFVGKALTKHFLTQKHYVYILTRNADKAARDPKLKYVEWMQESSQPEEHVEGADVFINLAGVSLNSGRWTDERKKAIVESRLSSTQEILRIMAALPEKPSLYVNASAVGYYGTSTTETFTEASPSIGTDFLAETVKKWENEALKAMELNIRTVLTRFGVILGKDGGALPSTALPYKLFAGGTVGSGEQWMSWVHLQDVVKIIDYCIHTKQIEGPVNVTAPNPVQMKEFGKKIGKVLNRPHWMPVPSFGLQLLMGEMSMIILKGQRVLPEKLIQQNYIFTYTVLEDALRDLL</sequence>
<dbReference type="Gene3D" id="3.40.50.720">
    <property type="entry name" value="NAD(P)-binding Rossmann-like Domain"/>
    <property type="match status" value="1"/>
</dbReference>
<feature type="domain" description="DUF1731" evidence="3">
    <location>
        <begin position="253"/>
        <end position="299"/>
    </location>
</feature>
<dbReference type="AlphaFoldDB" id="A0A0B6AYS5"/>
<dbReference type="KEGG" id="bmeg:BG04_2686"/>
<dbReference type="Pfam" id="PF01370">
    <property type="entry name" value="Epimerase"/>
    <property type="match status" value="1"/>
</dbReference>
<dbReference type="SUPFAM" id="SSF51735">
    <property type="entry name" value="NAD(P)-binding Rossmann-fold domains"/>
    <property type="match status" value="1"/>
</dbReference>
<accession>A0A0B6AYS5</accession>
<dbReference type="Proteomes" id="UP000031829">
    <property type="component" value="Chromosome"/>
</dbReference>
<evidence type="ECO:0000259" key="3">
    <source>
        <dbReference type="Pfam" id="PF08338"/>
    </source>
</evidence>
<dbReference type="InterPro" id="IPR036291">
    <property type="entry name" value="NAD(P)-bd_dom_sf"/>
</dbReference>
<organism evidence="4 5">
    <name type="scientific">Priestia megaterium (strain ATCC 14581 / DSM 32 / CCUG 1817 / JCM 2506 / NBRC 15308 / NCIMB 9376 / NCTC 10342 / NRRL B-14308 / VKM B-512 / Ford 19)</name>
    <name type="common">Bacillus megaterium</name>
    <dbReference type="NCBI Taxonomy" id="1348623"/>
    <lineage>
        <taxon>Bacteria</taxon>
        <taxon>Bacillati</taxon>
        <taxon>Bacillota</taxon>
        <taxon>Bacilli</taxon>
        <taxon>Bacillales</taxon>
        <taxon>Bacillaceae</taxon>
        <taxon>Priestia</taxon>
    </lineage>
</organism>
<reference evidence="4 5" key="1">
    <citation type="journal article" date="2015" name="Genome Announc.">
        <title>Complete genome sequences for 35 biothreat assay-relevant bacillus species.</title>
        <authorList>
            <person name="Johnson S.L."/>
            <person name="Daligault H.E."/>
            <person name="Davenport K.W."/>
            <person name="Jaissle J."/>
            <person name="Frey K.G."/>
            <person name="Ladner J.T."/>
            <person name="Broomall S.M."/>
            <person name="Bishop-Lilly K.A."/>
            <person name="Bruce D.C."/>
            <person name="Gibbons H.S."/>
            <person name="Coyne S.R."/>
            <person name="Lo C.C."/>
            <person name="Meincke L."/>
            <person name="Munk A.C."/>
            <person name="Koroleva G.I."/>
            <person name="Rosenzweig C.N."/>
            <person name="Palacios G.F."/>
            <person name="Redden C.L."/>
            <person name="Minogue T.D."/>
            <person name="Chain P.S."/>
        </authorList>
    </citation>
    <scope>NUCLEOTIDE SEQUENCE [LARGE SCALE GENOMIC DNA]</scope>
    <source>
        <strain evidence="5">ATCC 14581 / DSM 32 / JCM 2506 / NBRC 15308 / NCIMB 9376 / NCTC 10342 / NRRL B-14308 / VKM B-512</strain>
    </source>
</reference>
<dbReference type="Pfam" id="PF08338">
    <property type="entry name" value="DUF1731"/>
    <property type="match status" value="1"/>
</dbReference>
<dbReference type="HOGENOM" id="CLU_047373_0_2_9"/>